<dbReference type="Proteomes" id="UP000054485">
    <property type="component" value="Unassembled WGS sequence"/>
</dbReference>
<reference evidence="1 2" key="1">
    <citation type="submission" date="2014-04" db="EMBL/GenBank/DDBJ databases">
        <authorList>
            <consortium name="DOE Joint Genome Institute"/>
            <person name="Kuo A."/>
            <person name="Ruytinx J."/>
            <person name="Rineau F."/>
            <person name="Colpaert J."/>
            <person name="Kohler A."/>
            <person name="Nagy L.G."/>
            <person name="Floudas D."/>
            <person name="Copeland A."/>
            <person name="Barry K.W."/>
            <person name="Cichocki N."/>
            <person name="Veneault-Fourrey C."/>
            <person name="LaButti K."/>
            <person name="Lindquist E.A."/>
            <person name="Lipzen A."/>
            <person name="Lundell T."/>
            <person name="Morin E."/>
            <person name="Murat C."/>
            <person name="Sun H."/>
            <person name="Tunlid A."/>
            <person name="Henrissat B."/>
            <person name="Grigoriev I.V."/>
            <person name="Hibbett D.S."/>
            <person name="Martin F."/>
            <person name="Nordberg H.P."/>
            <person name="Cantor M.N."/>
            <person name="Hua S.X."/>
        </authorList>
    </citation>
    <scope>NUCLEOTIDE SEQUENCE [LARGE SCALE GENOMIC DNA]</scope>
    <source>
        <strain evidence="1 2">UH-Slu-Lm8-n1</strain>
    </source>
</reference>
<name>A0A0D0B1S4_9AGAM</name>
<accession>A0A0D0B1S4</accession>
<keyword evidence="2" id="KW-1185">Reference proteome</keyword>
<protein>
    <submittedName>
        <fullName evidence="1">Unplaced genomic scaffold CY34scaffold_69, whole genome shotgun sequence</fullName>
    </submittedName>
</protein>
<proteinExistence type="predicted"/>
<gene>
    <name evidence="1" type="ORF">CY34DRAFT_803190</name>
</gene>
<reference evidence="2" key="2">
    <citation type="submission" date="2015-01" db="EMBL/GenBank/DDBJ databases">
        <title>Evolutionary Origins and Diversification of the Mycorrhizal Mutualists.</title>
        <authorList>
            <consortium name="DOE Joint Genome Institute"/>
            <consortium name="Mycorrhizal Genomics Consortium"/>
            <person name="Kohler A."/>
            <person name="Kuo A."/>
            <person name="Nagy L.G."/>
            <person name="Floudas D."/>
            <person name="Copeland A."/>
            <person name="Barry K.W."/>
            <person name="Cichocki N."/>
            <person name="Veneault-Fourrey C."/>
            <person name="LaButti K."/>
            <person name="Lindquist E.A."/>
            <person name="Lipzen A."/>
            <person name="Lundell T."/>
            <person name="Morin E."/>
            <person name="Murat C."/>
            <person name="Riley R."/>
            <person name="Ohm R."/>
            <person name="Sun H."/>
            <person name="Tunlid A."/>
            <person name="Henrissat B."/>
            <person name="Grigoriev I.V."/>
            <person name="Hibbett D.S."/>
            <person name="Martin F."/>
        </authorList>
    </citation>
    <scope>NUCLEOTIDE SEQUENCE [LARGE SCALE GENOMIC DNA]</scope>
    <source>
        <strain evidence="2">UH-Slu-Lm8-n1</strain>
    </source>
</reference>
<dbReference type="HOGENOM" id="CLU_2499388_0_0_1"/>
<dbReference type="InParanoid" id="A0A0D0B1S4"/>
<organism evidence="1 2">
    <name type="scientific">Suillus luteus UH-Slu-Lm8-n1</name>
    <dbReference type="NCBI Taxonomy" id="930992"/>
    <lineage>
        <taxon>Eukaryota</taxon>
        <taxon>Fungi</taxon>
        <taxon>Dikarya</taxon>
        <taxon>Basidiomycota</taxon>
        <taxon>Agaricomycotina</taxon>
        <taxon>Agaricomycetes</taxon>
        <taxon>Agaricomycetidae</taxon>
        <taxon>Boletales</taxon>
        <taxon>Suillineae</taxon>
        <taxon>Suillaceae</taxon>
        <taxon>Suillus</taxon>
    </lineage>
</organism>
<sequence>MGMRSRILAFEIIANPTITGGLVFRTGRQFSYSAKLPKRANSHKGLLLDYGQFTRCNRGIGWPSEEELILLCNFPQANQPNSYSVG</sequence>
<dbReference type="AlphaFoldDB" id="A0A0D0B1S4"/>
<evidence type="ECO:0000313" key="2">
    <source>
        <dbReference type="Proteomes" id="UP000054485"/>
    </source>
</evidence>
<dbReference type="EMBL" id="KN835200">
    <property type="protein sequence ID" value="KIK43959.1"/>
    <property type="molecule type" value="Genomic_DNA"/>
</dbReference>
<evidence type="ECO:0000313" key="1">
    <source>
        <dbReference type="EMBL" id="KIK43959.1"/>
    </source>
</evidence>